<evidence type="ECO:0000313" key="2">
    <source>
        <dbReference type="EMBL" id="VTZ49518.1"/>
    </source>
</evidence>
<organism evidence="2 3">
    <name type="scientific">Methylocella tundrae</name>
    <dbReference type="NCBI Taxonomy" id="227605"/>
    <lineage>
        <taxon>Bacteria</taxon>
        <taxon>Pseudomonadati</taxon>
        <taxon>Pseudomonadota</taxon>
        <taxon>Alphaproteobacteria</taxon>
        <taxon>Hyphomicrobiales</taxon>
        <taxon>Beijerinckiaceae</taxon>
        <taxon>Methylocella</taxon>
    </lineage>
</organism>
<evidence type="ECO:0000259" key="1">
    <source>
        <dbReference type="Pfam" id="PF01370"/>
    </source>
</evidence>
<dbReference type="EMBL" id="CABFMQ020000073">
    <property type="protein sequence ID" value="VTZ49518.1"/>
    <property type="molecule type" value="Genomic_DNA"/>
</dbReference>
<dbReference type="Gene3D" id="3.90.25.10">
    <property type="entry name" value="UDP-galactose 4-epimerase, domain 1"/>
    <property type="match status" value="1"/>
</dbReference>
<dbReference type="InterPro" id="IPR036291">
    <property type="entry name" value="NAD(P)-bd_dom_sf"/>
</dbReference>
<gene>
    <name evidence="2" type="ORF">MPC4_170049</name>
</gene>
<dbReference type="Gene3D" id="3.40.50.720">
    <property type="entry name" value="NAD(P)-binding Rossmann-like Domain"/>
    <property type="match status" value="1"/>
</dbReference>
<proteinExistence type="predicted"/>
<dbReference type="Pfam" id="PF01370">
    <property type="entry name" value="Epimerase"/>
    <property type="match status" value="1"/>
</dbReference>
<accession>A0A8B6M3W3</accession>
<dbReference type="InterPro" id="IPR050177">
    <property type="entry name" value="Lipid_A_modif_metabolic_enz"/>
</dbReference>
<dbReference type="PANTHER" id="PTHR43245">
    <property type="entry name" value="BIFUNCTIONAL POLYMYXIN RESISTANCE PROTEIN ARNA"/>
    <property type="match status" value="1"/>
</dbReference>
<sequence length="350" mass="38355">MNESGALYDSSIRRSPLGLRSIAMTEATKESLCLPQFRDARCTVLGAGGFFGVNLCRGLAAQGAQVTAIGRVLNYPNAFPENVRWTSAELDDRNVLRHAVDGADFVFYLLSASVPGTPTREIVTDLTNDCSPALNLLEVCREGSVGKIVFASSGGTVYGIPHSTPIREDHPTNPISPYGVNKLLIEKYLYFYAHAYGVDYQVLRVSNPYGPFQRSTKRQGLVAEVIHRVLHRKPIDIWGDGGTVRDYIYIEDVVDAFLLAALYSGPHKVMNVASGIGRSIVEVISDIARCIGELKPEIRFQEGRKADVPANVLDASLIANETGWRPKICWKQGLHATVAFNARQDGFKAL</sequence>
<dbReference type="Proteomes" id="UP000485880">
    <property type="component" value="Unassembled WGS sequence"/>
</dbReference>
<protein>
    <submittedName>
        <fullName evidence="2">NAD-dependent dehydratase</fullName>
    </submittedName>
</protein>
<dbReference type="PANTHER" id="PTHR43245:SF13">
    <property type="entry name" value="UDP-D-APIOSE_UDP-D-XYLOSE SYNTHASE 2"/>
    <property type="match status" value="1"/>
</dbReference>
<evidence type="ECO:0000313" key="3">
    <source>
        <dbReference type="Proteomes" id="UP000485880"/>
    </source>
</evidence>
<dbReference type="InterPro" id="IPR001509">
    <property type="entry name" value="Epimerase_deHydtase"/>
</dbReference>
<dbReference type="AlphaFoldDB" id="A0A8B6M3W3"/>
<name>A0A8B6M3W3_METTU</name>
<feature type="domain" description="NAD-dependent epimerase/dehydratase" evidence="1">
    <location>
        <begin position="43"/>
        <end position="273"/>
    </location>
</feature>
<keyword evidence="3" id="KW-1185">Reference proteome</keyword>
<dbReference type="SUPFAM" id="SSF51735">
    <property type="entry name" value="NAD(P)-binding Rossmann-fold domains"/>
    <property type="match status" value="1"/>
</dbReference>
<comment type="caution">
    <text evidence="2">The sequence shown here is derived from an EMBL/GenBank/DDBJ whole genome shotgun (WGS) entry which is preliminary data.</text>
</comment>
<reference evidence="2 3" key="1">
    <citation type="submission" date="2019-05" db="EMBL/GenBank/DDBJ databases">
        <authorList>
            <person name="Farhan Ul Haque M."/>
        </authorList>
    </citation>
    <scope>NUCLEOTIDE SEQUENCE [LARGE SCALE GENOMIC DNA]</scope>
    <source>
        <strain evidence="2">2</strain>
    </source>
</reference>